<accession>A0ABQ8IBS3</accession>
<dbReference type="PANTHER" id="PTHR44083">
    <property type="entry name" value="TOPLESS-RELATED PROTEIN 1-RELATED"/>
    <property type="match status" value="1"/>
</dbReference>
<name>A0ABQ8IBS3_9ROSI</name>
<reference evidence="4 5" key="1">
    <citation type="submission" date="2021-02" db="EMBL/GenBank/DDBJ databases">
        <title>Plant Genome Project.</title>
        <authorList>
            <person name="Zhang R.-G."/>
        </authorList>
    </citation>
    <scope>NUCLEOTIDE SEQUENCE [LARGE SCALE GENOMIC DNA]</scope>
    <source>
        <tissue evidence="4">Leaves</tissue>
    </source>
</reference>
<dbReference type="PANTHER" id="PTHR44083:SF45">
    <property type="entry name" value="TOPLESS-RELATED PROTEIN 1"/>
    <property type="match status" value="1"/>
</dbReference>
<dbReference type="SMART" id="SM00668">
    <property type="entry name" value="CTLH"/>
    <property type="match status" value="1"/>
</dbReference>
<evidence type="ECO:0000256" key="1">
    <source>
        <dbReference type="ARBA" id="ARBA00022574"/>
    </source>
</evidence>
<gene>
    <name evidence="4" type="ORF">JRO89_XS03G0251500</name>
</gene>
<protein>
    <recommendedName>
        <fullName evidence="3">CTLH domain-containing protein</fullName>
    </recommendedName>
</protein>
<dbReference type="EMBL" id="JAFEMO010000003">
    <property type="protein sequence ID" value="KAH7574098.1"/>
    <property type="molecule type" value="Genomic_DNA"/>
</dbReference>
<evidence type="ECO:0000256" key="2">
    <source>
        <dbReference type="ARBA" id="ARBA00022737"/>
    </source>
</evidence>
<dbReference type="Proteomes" id="UP000827721">
    <property type="component" value="Unassembled WGS sequence"/>
</dbReference>
<keyword evidence="5" id="KW-1185">Reference proteome</keyword>
<dbReference type="InterPro" id="IPR027728">
    <property type="entry name" value="Topless_fam"/>
</dbReference>
<dbReference type="Pfam" id="PF21889">
    <property type="entry name" value="TPR1-like_2nd"/>
    <property type="match status" value="1"/>
</dbReference>
<feature type="domain" description="CTLH" evidence="3">
    <location>
        <begin position="8"/>
        <end position="65"/>
    </location>
</feature>
<dbReference type="InterPro" id="IPR006595">
    <property type="entry name" value="CTLH_C"/>
</dbReference>
<evidence type="ECO:0000259" key="3">
    <source>
        <dbReference type="PROSITE" id="PS50897"/>
    </source>
</evidence>
<dbReference type="PROSITE" id="PS50897">
    <property type="entry name" value="CTLH"/>
    <property type="match status" value="1"/>
</dbReference>
<keyword evidence="2" id="KW-0677">Repeat</keyword>
<dbReference type="InterPro" id="IPR054080">
    <property type="entry name" value="TPR1-like_2nd"/>
</dbReference>
<sequence>MERESGLFFDTNYFAQMVVDGLLDEAEKYLSGFTKIHDNILSTRIYFELRRQKYLEALDKQDRVKALDILLNEFKVFAQYNDRIFKEAILLLPLDNFRQHESLATYGDPKLERIQIVHGLVKFLQENPALKGKLVFPFANGNPSLRQLIYHPQAGSSSDAKPPVSLQL</sequence>
<proteinExistence type="predicted"/>
<comment type="caution">
    <text evidence="4">The sequence shown here is derived from an EMBL/GenBank/DDBJ whole genome shotgun (WGS) entry which is preliminary data.</text>
</comment>
<organism evidence="4 5">
    <name type="scientific">Xanthoceras sorbifolium</name>
    <dbReference type="NCBI Taxonomy" id="99658"/>
    <lineage>
        <taxon>Eukaryota</taxon>
        <taxon>Viridiplantae</taxon>
        <taxon>Streptophyta</taxon>
        <taxon>Embryophyta</taxon>
        <taxon>Tracheophyta</taxon>
        <taxon>Spermatophyta</taxon>
        <taxon>Magnoliopsida</taxon>
        <taxon>eudicotyledons</taxon>
        <taxon>Gunneridae</taxon>
        <taxon>Pentapetalae</taxon>
        <taxon>rosids</taxon>
        <taxon>malvids</taxon>
        <taxon>Sapindales</taxon>
        <taxon>Sapindaceae</taxon>
        <taxon>Xanthoceroideae</taxon>
        <taxon>Xanthoceras</taxon>
    </lineage>
</organism>
<keyword evidence="1" id="KW-0853">WD repeat</keyword>
<evidence type="ECO:0000313" key="5">
    <source>
        <dbReference type="Proteomes" id="UP000827721"/>
    </source>
</evidence>
<evidence type="ECO:0000313" key="4">
    <source>
        <dbReference type="EMBL" id="KAH7574098.1"/>
    </source>
</evidence>